<dbReference type="Pfam" id="PF12796">
    <property type="entry name" value="Ank_2"/>
    <property type="match status" value="2"/>
</dbReference>
<dbReference type="PANTHER" id="PTHR24166:SF27">
    <property type="entry name" value="CORTACTIN-BINDING PROTEIN 2"/>
    <property type="match status" value="1"/>
</dbReference>
<dbReference type="InterPro" id="IPR036770">
    <property type="entry name" value="Ankyrin_rpt-contain_sf"/>
</dbReference>
<keyword evidence="5" id="KW-1185">Reference proteome</keyword>
<sequence length="765" mass="80735">MEKLQLQSLEQEHRKLTAQLKDEREKNKHIVMMLVRECKQLATRVVEESQRFDELQARLDEESRTSGRLQEELSTERQRSQQMEAKMEKQLSEFDTECEQLRARLGREEAESQGLRQQVEQLRTERGDGKDDATVAPLAAAGGEPAAATSTPPKPKAMISVSIATEPISCQTASCQTDVPPTELEGPKKTPLTIPAKPTPANYVGLSLPKTTGRGIVHCSSGGLAQTENGSEGQVSHGLPTGVSPRVQAARYKFQEQDQNGTASQSPPARDLSPTNRDNFAAKQQARHTVTQVLSRFTSPPAGGPGPLRPGLPHSASEGGPFPGRLSHPIGLKSPTVTRIDRGNPPPIPPKKPGLSQTPSPPHPSIKVVGDSSRSPGAGLKPATPQLPPKPALDLVPALTASQVGACPHLPGPSQGPQWQAATACAESPQDMSPATTVSSPSSIHPPSTSSSISASSSCSSRASAGSPLATASGWCPSVVCSLSSSGPAALDSRHLLLLQAASQGNVTLLSMLLNQPDSNGTTTSITSTTSSTDITSTTTLENMPNLLDPDFHLSHIQTSALFAAAQNGQTECVKLLLSAGLPADILDENGFTPLHFAAAHGHTSCVEVLLESRAAVDSVAAEGQTSLFLACEAGRLDCAQALLNAGANRSLTTTDGCTTLHAAVRSGHVDTLRLLLHHPVHSDPPNPPNRLTLSAALLNQANSDGWTPAHMAAALGLKECLEVLCNHSEQDIERRDKCNRTIHDVATDDCKDLLENLGECLSSS</sequence>
<evidence type="ECO:0000313" key="5">
    <source>
        <dbReference type="Proteomes" id="UP001345963"/>
    </source>
</evidence>
<dbReference type="EMBL" id="JAHUTI010030003">
    <property type="protein sequence ID" value="MED6241640.1"/>
    <property type="molecule type" value="Genomic_DNA"/>
</dbReference>
<feature type="region of interest" description="Disordered" evidence="3">
    <location>
        <begin position="256"/>
        <end position="276"/>
    </location>
</feature>
<name>A0ABU7AUV3_9TELE</name>
<dbReference type="SUPFAM" id="SSF48403">
    <property type="entry name" value="Ankyrin repeat"/>
    <property type="match status" value="1"/>
</dbReference>
<feature type="compositionally biased region" description="Low complexity" evidence="3">
    <location>
        <begin position="439"/>
        <end position="458"/>
    </location>
</feature>
<protein>
    <submittedName>
        <fullName evidence="4">Uncharacterized protein</fullName>
    </submittedName>
</protein>
<reference evidence="4 5" key="1">
    <citation type="submission" date="2021-07" db="EMBL/GenBank/DDBJ databases">
        <authorList>
            <person name="Palmer J.M."/>
        </authorList>
    </citation>
    <scope>NUCLEOTIDE SEQUENCE [LARGE SCALE GENOMIC DNA]</scope>
    <source>
        <strain evidence="4 5">AT_MEX2019</strain>
        <tissue evidence="4">Muscle</tissue>
    </source>
</reference>
<feature type="region of interest" description="Disordered" evidence="3">
    <location>
        <begin position="106"/>
        <end position="135"/>
    </location>
</feature>
<feature type="region of interest" description="Disordered" evidence="3">
    <location>
        <begin position="173"/>
        <end position="196"/>
    </location>
</feature>
<gene>
    <name evidence="4" type="ORF">ATANTOWER_022753</name>
</gene>
<feature type="compositionally biased region" description="Polar residues" evidence="3">
    <location>
        <begin position="223"/>
        <end position="234"/>
    </location>
</feature>
<evidence type="ECO:0000256" key="1">
    <source>
        <dbReference type="ARBA" id="ARBA00022737"/>
    </source>
</evidence>
<feature type="region of interest" description="Disordered" evidence="3">
    <location>
        <begin position="296"/>
        <end position="393"/>
    </location>
</feature>
<evidence type="ECO:0000256" key="3">
    <source>
        <dbReference type="SAM" id="MobiDB-lite"/>
    </source>
</evidence>
<dbReference type="Pfam" id="PF00023">
    <property type="entry name" value="Ank"/>
    <property type="match status" value="1"/>
</dbReference>
<accession>A0ABU7AUV3</accession>
<feature type="compositionally biased region" description="Polar residues" evidence="3">
    <location>
        <begin position="257"/>
        <end position="276"/>
    </location>
</feature>
<dbReference type="SMART" id="SM00248">
    <property type="entry name" value="ANK"/>
    <property type="match status" value="5"/>
</dbReference>
<proteinExistence type="predicted"/>
<feature type="region of interest" description="Disordered" evidence="3">
    <location>
        <begin position="219"/>
        <end position="242"/>
    </location>
</feature>
<feature type="compositionally biased region" description="Basic and acidic residues" evidence="3">
    <location>
        <begin position="122"/>
        <end position="133"/>
    </location>
</feature>
<dbReference type="InterPro" id="IPR050889">
    <property type="entry name" value="Dendritic_Spine_Reg/Scaffold"/>
</dbReference>
<dbReference type="Proteomes" id="UP001345963">
    <property type="component" value="Unassembled WGS sequence"/>
</dbReference>
<dbReference type="InterPro" id="IPR002110">
    <property type="entry name" value="Ankyrin_rpt"/>
</dbReference>
<feature type="compositionally biased region" description="Basic and acidic residues" evidence="3">
    <location>
        <begin position="50"/>
        <end position="92"/>
    </location>
</feature>
<evidence type="ECO:0000256" key="2">
    <source>
        <dbReference type="ARBA" id="ARBA00023043"/>
    </source>
</evidence>
<keyword evidence="1" id="KW-0677">Repeat</keyword>
<organism evidence="4 5">
    <name type="scientific">Ataeniobius toweri</name>
    <dbReference type="NCBI Taxonomy" id="208326"/>
    <lineage>
        <taxon>Eukaryota</taxon>
        <taxon>Metazoa</taxon>
        <taxon>Chordata</taxon>
        <taxon>Craniata</taxon>
        <taxon>Vertebrata</taxon>
        <taxon>Euteleostomi</taxon>
        <taxon>Actinopterygii</taxon>
        <taxon>Neopterygii</taxon>
        <taxon>Teleostei</taxon>
        <taxon>Neoteleostei</taxon>
        <taxon>Acanthomorphata</taxon>
        <taxon>Ovalentaria</taxon>
        <taxon>Atherinomorphae</taxon>
        <taxon>Cyprinodontiformes</taxon>
        <taxon>Goodeidae</taxon>
        <taxon>Ataeniobius</taxon>
    </lineage>
</organism>
<keyword evidence="2" id="KW-0040">ANK repeat</keyword>
<evidence type="ECO:0000313" key="4">
    <source>
        <dbReference type="EMBL" id="MED6241640.1"/>
    </source>
</evidence>
<dbReference type="Gene3D" id="1.25.40.20">
    <property type="entry name" value="Ankyrin repeat-containing domain"/>
    <property type="match status" value="2"/>
</dbReference>
<dbReference type="PANTHER" id="PTHR24166">
    <property type="entry name" value="ROLLING PEBBLES, ISOFORM B"/>
    <property type="match status" value="1"/>
</dbReference>
<comment type="caution">
    <text evidence="4">The sequence shown here is derived from an EMBL/GenBank/DDBJ whole genome shotgun (WGS) entry which is preliminary data.</text>
</comment>
<feature type="region of interest" description="Disordered" evidence="3">
    <location>
        <begin position="407"/>
        <end position="458"/>
    </location>
</feature>
<feature type="region of interest" description="Disordered" evidence="3">
    <location>
        <begin position="50"/>
        <end position="94"/>
    </location>
</feature>